<gene>
    <name evidence="1" type="ORF">TREVI0001_1044</name>
</gene>
<dbReference type="EMBL" id="ACYH01000051">
    <property type="protein sequence ID" value="EEV19605.1"/>
    <property type="molecule type" value="Genomic_DNA"/>
</dbReference>
<organism evidence="1 2">
    <name type="scientific">Treponema vincentii ATCC 35580</name>
    <dbReference type="NCBI Taxonomy" id="596324"/>
    <lineage>
        <taxon>Bacteria</taxon>
        <taxon>Pseudomonadati</taxon>
        <taxon>Spirochaetota</taxon>
        <taxon>Spirochaetia</taxon>
        <taxon>Spirochaetales</taxon>
        <taxon>Treponemataceae</taxon>
        <taxon>Treponema</taxon>
    </lineage>
</organism>
<evidence type="ECO:0000313" key="1">
    <source>
        <dbReference type="EMBL" id="EEV19605.1"/>
    </source>
</evidence>
<dbReference type="AlphaFoldDB" id="C8PSK6"/>
<sequence length="47" mass="5387">MNSLFILRAIFKRSLMPKSCEEPILAFFYITGYIFIGYETTGACRSS</sequence>
<name>C8PSK6_9SPIR</name>
<reference evidence="1 2" key="1">
    <citation type="submission" date="2009-07" db="EMBL/GenBank/DDBJ databases">
        <authorList>
            <person name="Madupu R."/>
            <person name="Sebastian Y."/>
            <person name="Durkin A.S."/>
            <person name="Torralba M."/>
            <person name="Methe B."/>
            <person name="Sutton G.G."/>
            <person name="Strausberg R.L."/>
            <person name="Nelson K.E."/>
        </authorList>
    </citation>
    <scope>NUCLEOTIDE SEQUENCE [LARGE SCALE GENOMIC DNA]</scope>
    <source>
        <strain evidence="1 2">ATCC 35580</strain>
    </source>
</reference>
<dbReference type="STRING" id="596324.TREVI0001_1044"/>
<evidence type="ECO:0000313" key="2">
    <source>
        <dbReference type="Proteomes" id="UP000004509"/>
    </source>
</evidence>
<dbReference type="Proteomes" id="UP000004509">
    <property type="component" value="Unassembled WGS sequence"/>
</dbReference>
<comment type="caution">
    <text evidence="1">The sequence shown here is derived from an EMBL/GenBank/DDBJ whole genome shotgun (WGS) entry which is preliminary data.</text>
</comment>
<protein>
    <submittedName>
        <fullName evidence="1">Uncharacterized protein</fullName>
    </submittedName>
</protein>
<proteinExistence type="predicted"/>
<accession>C8PSK6</accession>